<dbReference type="AlphaFoldDB" id="A0A1Z1FG88"/>
<dbReference type="EMBL" id="CP019603">
    <property type="protein sequence ID" value="ARU17746.1"/>
    <property type="molecule type" value="Genomic_DNA"/>
</dbReference>
<name>A0A1Z1FG88_9SPHN</name>
<dbReference type="PANTHER" id="PTHR35004:SF7">
    <property type="entry name" value="INTEGRASE PROTEIN"/>
    <property type="match status" value="1"/>
</dbReference>
<evidence type="ECO:0000313" key="2">
    <source>
        <dbReference type="Proteomes" id="UP000195807"/>
    </source>
</evidence>
<gene>
    <name evidence="1" type="ORF">A9D14_15380</name>
</gene>
<accession>A0A1Z1FG88</accession>
<keyword evidence="2" id="KW-1185">Reference proteome</keyword>
<organism evidence="1 2">
    <name type="scientific">Croceicoccus marinus</name>
    <dbReference type="NCBI Taxonomy" id="450378"/>
    <lineage>
        <taxon>Bacteria</taxon>
        <taxon>Pseudomonadati</taxon>
        <taxon>Pseudomonadota</taxon>
        <taxon>Alphaproteobacteria</taxon>
        <taxon>Sphingomonadales</taxon>
        <taxon>Erythrobacteraceae</taxon>
        <taxon>Croceicoccus</taxon>
    </lineage>
</organism>
<proteinExistence type="predicted"/>
<sequence length="165" mass="19350">MPLSFDPGEAYQFDWSHEVVVLAGVPTTMKVAYMRLCHNRMFFVRAYPRETQEMVFDAHARAFAFFGGICTRRIYDNMTTAVDAVFPGKERKFNRRFLQLCNHYLFEPVACTPAAGWEKGQVGMVRERFFTPRLRWDCQEFRVWAGIMGKKESHYVPTQRTCDPQ</sequence>
<keyword evidence="1" id="KW-0614">Plasmid</keyword>
<reference evidence="1 2" key="1">
    <citation type="submission" date="2017-01" db="EMBL/GenBank/DDBJ databases">
        <title>Complete genome sequence of esterase-producing bacterium Croceicoccus marinus E4A9.</title>
        <authorList>
            <person name="Wu Y.-H."/>
            <person name="Cheng H."/>
            <person name="Xu L."/>
            <person name="Huo Y.-Y."/>
            <person name="Wang C.-S."/>
            <person name="Xu X.-W."/>
        </authorList>
    </citation>
    <scope>NUCLEOTIDE SEQUENCE [LARGE SCALE GENOMIC DNA]</scope>
    <source>
        <strain evidence="1 2">E4A9</strain>
        <plasmid evidence="2">Plasmid pcme4a9i</plasmid>
    </source>
</reference>
<dbReference type="STRING" id="450378.GCA_001661675_03090"/>
<protein>
    <submittedName>
        <fullName evidence="1">Uncharacterized protein</fullName>
    </submittedName>
</protein>
<evidence type="ECO:0000313" key="1">
    <source>
        <dbReference type="EMBL" id="ARU17746.1"/>
    </source>
</evidence>
<dbReference type="KEGG" id="cman:A9D14_15380"/>
<dbReference type="PANTHER" id="PTHR35004">
    <property type="entry name" value="TRANSPOSASE RV3428C-RELATED"/>
    <property type="match status" value="1"/>
</dbReference>
<geneLocation type="plasmid" evidence="2">
    <name>pcme4a9i</name>
</geneLocation>
<dbReference type="Proteomes" id="UP000195807">
    <property type="component" value="Plasmid pCME4A9I"/>
</dbReference>